<proteinExistence type="predicted"/>
<organism evidence="2 3">
    <name type="scientific">Rhodocyclus tenuis</name>
    <name type="common">Rhodospirillum tenue</name>
    <dbReference type="NCBI Taxonomy" id="1066"/>
    <lineage>
        <taxon>Bacteria</taxon>
        <taxon>Pseudomonadati</taxon>
        <taxon>Pseudomonadota</taxon>
        <taxon>Betaproteobacteria</taxon>
        <taxon>Rhodocyclales</taxon>
        <taxon>Rhodocyclaceae</taxon>
        <taxon>Rhodocyclus</taxon>
    </lineage>
</organism>
<reference evidence="2 3" key="1">
    <citation type="submission" date="2020-08" db="EMBL/GenBank/DDBJ databases">
        <title>Genome sequencing of Purple Non-Sulfur Bacteria from various extreme environments.</title>
        <authorList>
            <person name="Mayer M."/>
        </authorList>
    </citation>
    <scope>NUCLEOTIDE SEQUENCE [LARGE SCALE GENOMIC DNA]</scope>
    <source>
        <strain evidence="2 3">2761</strain>
    </source>
</reference>
<comment type="caution">
    <text evidence="2">The sequence shown here is derived from an EMBL/GenBank/DDBJ whole genome shotgun (WGS) entry which is preliminary data.</text>
</comment>
<protein>
    <submittedName>
        <fullName evidence="2">Nickel transport protein</fullName>
    </submittedName>
</protein>
<name>A0A840G7B8_RHOTE</name>
<sequence length="230" mass="23892">MSARLVAALALLSLPALAHDLWLEKEGSTYALYQGHRHSAHAGAEVVPYDAGAVKAAICVDAAGKAKPLAPGKAYPAKFSGDCATLLSSFSTGYWSKTAWETKNLPKTGISGVVKSWYSEESLKYLDRWSEAGSRPVGSGLEITPTSNPLGLKAGDKLVVLVTDAGQPVAGVPVAYAGDTRGASGADGLVAIRLRQGGVQLIEASLETPLADGRADSAIRTASLQFEIAR</sequence>
<dbReference type="Pfam" id="PF10670">
    <property type="entry name" value="DUF4198"/>
    <property type="match status" value="1"/>
</dbReference>
<evidence type="ECO:0000256" key="1">
    <source>
        <dbReference type="SAM" id="SignalP"/>
    </source>
</evidence>
<keyword evidence="3" id="KW-1185">Reference proteome</keyword>
<dbReference type="EMBL" id="JACIGE010000003">
    <property type="protein sequence ID" value="MBB4246850.1"/>
    <property type="molecule type" value="Genomic_DNA"/>
</dbReference>
<gene>
    <name evidence="2" type="ORF">GGD90_001213</name>
</gene>
<dbReference type="RefSeq" id="WP_184414975.1">
    <property type="nucleotide sequence ID" value="NZ_JACIGE010000003.1"/>
</dbReference>
<feature type="signal peptide" evidence="1">
    <location>
        <begin position="1"/>
        <end position="18"/>
    </location>
</feature>
<feature type="chain" id="PRO_5032847112" evidence="1">
    <location>
        <begin position="19"/>
        <end position="230"/>
    </location>
</feature>
<accession>A0A840G7B8</accession>
<dbReference type="Proteomes" id="UP000587070">
    <property type="component" value="Unassembled WGS sequence"/>
</dbReference>
<evidence type="ECO:0000313" key="3">
    <source>
        <dbReference type="Proteomes" id="UP000587070"/>
    </source>
</evidence>
<keyword evidence="1" id="KW-0732">Signal</keyword>
<dbReference type="AlphaFoldDB" id="A0A840G7B8"/>
<dbReference type="InterPro" id="IPR019613">
    <property type="entry name" value="DUF4198"/>
</dbReference>
<evidence type="ECO:0000313" key="2">
    <source>
        <dbReference type="EMBL" id="MBB4246850.1"/>
    </source>
</evidence>